<comment type="caution">
    <text evidence="1">The sequence shown here is derived from an EMBL/GenBank/DDBJ whole genome shotgun (WGS) entry which is preliminary data.</text>
</comment>
<evidence type="ECO:0000313" key="2">
    <source>
        <dbReference type="Proteomes" id="UP001054945"/>
    </source>
</evidence>
<keyword evidence="2" id="KW-1185">Reference proteome</keyword>
<proteinExistence type="predicted"/>
<dbReference type="Proteomes" id="UP001054945">
    <property type="component" value="Unassembled WGS sequence"/>
</dbReference>
<evidence type="ECO:0000313" key="1">
    <source>
        <dbReference type="EMBL" id="GIY97473.1"/>
    </source>
</evidence>
<name>A0AAV4XUP1_CAEEX</name>
<organism evidence="1 2">
    <name type="scientific">Caerostris extrusa</name>
    <name type="common">Bark spider</name>
    <name type="synonym">Caerostris bankana</name>
    <dbReference type="NCBI Taxonomy" id="172846"/>
    <lineage>
        <taxon>Eukaryota</taxon>
        <taxon>Metazoa</taxon>
        <taxon>Ecdysozoa</taxon>
        <taxon>Arthropoda</taxon>
        <taxon>Chelicerata</taxon>
        <taxon>Arachnida</taxon>
        <taxon>Araneae</taxon>
        <taxon>Araneomorphae</taxon>
        <taxon>Entelegynae</taxon>
        <taxon>Araneoidea</taxon>
        <taxon>Araneidae</taxon>
        <taxon>Caerostris</taxon>
    </lineage>
</organism>
<gene>
    <name evidence="1" type="ORF">CEXT_5571</name>
</gene>
<dbReference type="AlphaFoldDB" id="A0AAV4XUP1"/>
<dbReference type="EMBL" id="BPLR01000784">
    <property type="protein sequence ID" value="GIY97473.1"/>
    <property type="molecule type" value="Genomic_DNA"/>
</dbReference>
<reference evidence="1 2" key="1">
    <citation type="submission" date="2021-06" db="EMBL/GenBank/DDBJ databases">
        <title>Caerostris extrusa draft genome.</title>
        <authorList>
            <person name="Kono N."/>
            <person name="Arakawa K."/>
        </authorList>
    </citation>
    <scope>NUCLEOTIDE SEQUENCE [LARGE SCALE GENOMIC DNA]</scope>
</reference>
<sequence>MHWRTRHTRHFLQITIFRTPKTESIKCLILRNGGGGFGRQPMGAFPGLREQFCPDPRADDRGQKPNKITFLKIKYWGDKQGGGTN</sequence>
<protein>
    <submittedName>
        <fullName evidence="1">Uncharacterized protein</fullName>
    </submittedName>
</protein>
<accession>A0AAV4XUP1</accession>